<feature type="domain" description="Thiolase N-terminal" evidence="1">
    <location>
        <begin position="16"/>
        <end position="227"/>
    </location>
</feature>
<evidence type="ECO:0000259" key="2">
    <source>
        <dbReference type="Pfam" id="PF22691"/>
    </source>
</evidence>
<dbReference type="EMBL" id="JACHLK010000022">
    <property type="protein sequence ID" value="MBB6563725.1"/>
    <property type="molecule type" value="Genomic_DNA"/>
</dbReference>
<reference evidence="3 4" key="1">
    <citation type="submission" date="2020-08" db="EMBL/GenBank/DDBJ databases">
        <title>Functional genomics of gut bacteria from endangered species of beetles.</title>
        <authorList>
            <person name="Carlos-Shanley C."/>
        </authorList>
    </citation>
    <scope>NUCLEOTIDE SEQUENCE [LARGE SCALE GENOMIC DNA]</scope>
    <source>
        <strain evidence="3 4">S00198</strain>
    </source>
</reference>
<dbReference type="GO" id="GO:0003988">
    <property type="term" value="F:acetyl-CoA C-acyltransferase activity"/>
    <property type="evidence" value="ECO:0007669"/>
    <property type="project" value="UniProtKB-ARBA"/>
</dbReference>
<keyword evidence="4" id="KW-1185">Reference proteome</keyword>
<sequence>MTNTTHPATAYIRAVGNTPFGRHEGHSALDLMARAATQALNGAQLRRSDIDGLLCGYATTLPHLMLSTLFSERFALQPRYAHSLQLGGASGAAMLDLARELVRAGRCRHVLVVAGENRLSGQSRDSAIQTLAQVGDADYEVPNGASVPAYYGLLASEYLHRTGTTQADLAELAVLMRSNAARHPDAHLRTPITVAEVLAAKPIAAPLGLLDCCPISDGAMAMVVSTEPGEHARIAIAGTGQAHRHQHLTAMADVMQCGAGQAAQQAFAEAGLALADVDYLGIYDSFTITLAMLLEEIGFAPRGGAAARVRAGDFSPTGVLPLNTHGGLLSFGHCGVAGGMAHVAEAWRQMAGQAGTRQLPAPPRHAFVHADGGVMSSHVSLILSREAA</sequence>
<dbReference type="PIRSF" id="PIRSF000429">
    <property type="entry name" value="Ac-CoA_Ac_transf"/>
    <property type="match status" value="1"/>
</dbReference>
<keyword evidence="3" id="KW-0808">Transferase</keyword>
<dbReference type="Proteomes" id="UP000575083">
    <property type="component" value="Unassembled WGS sequence"/>
</dbReference>
<organism evidence="3 4">
    <name type="scientific">Acidovorax soli</name>
    <dbReference type="NCBI Taxonomy" id="592050"/>
    <lineage>
        <taxon>Bacteria</taxon>
        <taxon>Pseudomonadati</taxon>
        <taxon>Pseudomonadota</taxon>
        <taxon>Betaproteobacteria</taxon>
        <taxon>Burkholderiales</taxon>
        <taxon>Comamonadaceae</taxon>
        <taxon>Acidovorax</taxon>
    </lineage>
</organism>
<dbReference type="InterPro" id="IPR020616">
    <property type="entry name" value="Thiolase_N"/>
</dbReference>
<dbReference type="CDD" id="cd00829">
    <property type="entry name" value="SCP-x_thiolase"/>
    <property type="match status" value="1"/>
</dbReference>
<evidence type="ECO:0000313" key="4">
    <source>
        <dbReference type="Proteomes" id="UP000575083"/>
    </source>
</evidence>
<dbReference type="InterPro" id="IPR055140">
    <property type="entry name" value="Thiolase_C_2"/>
</dbReference>
<evidence type="ECO:0000313" key="3">
    <source>
        <dbReference type="EMBL" id="MBB6563725.1"/>
    </source>
</evidence>
<proteinExistence type="predicted"/>
<dbReference type="PANTHER" id="PTHR42870">
    <property type="entry name" value="ACETYL-COA C-ACETYLTRANSFERASE"/>
    <property type="match status" value="1"/>
</dbReference>
<dbReference type="AlphaFoldDB" id="A0A7X0PKN7"/>
<name>A0A7X0PKN7_9BURK</name>
<evidence type="ECO:0000259" key="1">
    <source>
        <dbReference type="Pfam" id="PF00108"/>
    </source>
</evidence>
<dbReference type="SUPFAM" id="SSF53901">
    <property type="entry name" value="Thiolase-like"/>
    <property type="match status" value="1"/>
</dbReference>
<protein>
    <submittedName>
        <fullName evidence="3">Acetyl-CoA acetyltransferase</fullName>
    </submittedName>
</protein>
<feature type="domain" description="Thiolase C-terminal" evidence="2">
    <location>
        <begin position="240"/>
        <end position="385"/>
    </location>
</feature>
<dbReference type="Gene3D" id="3.40.47.10">
    <property type="match status" value="1"/>
</dbReference>
<accession>A0A7X0PKN7</accession>
<dbReference type="Pfam" id="PF00108">
    <property type="entry name" value="Thiolase_N"/>
    <property type="match status" value="1"/>
</dbReference>
<dbReference type="PANTHER" id="PTHR42870:SF1">
    <property type="entry name" value="NON-SPECIFIC LIPID-TRANSFER PROTEIN-LIKE 2"/>
    <property type="match status" value="1"/>
</dbReference>
<dbReference type="InterPro" id="IPR016039">
    <property type="entry name" value="Thiolase-like"/>
</dbReference>
<gene>
    <name evidence="3" type="ORF">HNP48_006449</name>
</gene>
<dbReference type="InterPro" id="IPR002155">
    <property type="entry name" value="Thiolase"/>
</dbReference>
<comment type="caution">
    <text evidence="3">The sequence shown here is derived from an EMBL/GenBank/DDBJ whole genome shotgun (WGS) entry which is preliminary data.</text>
</comment>
<dbReference type="Pfam" id="PF22691">
    <property type="entry name" value="Thiolase_C_1"/>
    <property type="match status" value="1"/>
</dbReference>
<dbReference type="RefSeq" id="WP_184865050.1">
    <property type="nucleotide sequence ID" value="NZ_JACHLK010000022.1"/>
</dbReference>